<evidence type="ECO:0000256" key="17">
    <source>
        <dbReference type="ARBA" id="ARBA00025194"/>
    </source>
</evidence>
<dbReference type="OrthoDB" id="1716625at2759"/>
<keyword evidence="7" id="KW-0963">Cytoplasm</keyword>
<evidence type="ECO:0000256" key="8">
    <source>
        <dbReference type="ARBA" id="ARBA00022583"/>
    </source>
</evidence>
<evidence type="ECO:0000256" key="18">
    <source>
        <dbReference type="ARBA" id="ARBA00029684"/>
    </source>
</evidence>
<dbReference type="InterPro" id="IPR002048">
    <property type="entry name" value="EF_hand_dom"/>
</dbReference>
<gene>
    <name evidence="22" type="ORF">P153DRAFT_344039</name>
</gene>
<name>A0A6A6A9E1_9PLEO</name>
<evidence type="ECO:0000256" key="7">
    <source>
        <dbReference type="ARBA" id="ARBA00022490"/>
    </source>
</evidence>
<evidence type="ECO:0000259" key="21">
    <source>
        <dbReference type="PROSITE" id="PS50222"/>
    </source>
</evidence>
<evidence type="ECO:0000256" key="9">
    <source>
        <dbReference type="ARBA" id="ARBA00022723"/>
    </source>
</evidence>
<proteinExistence type="inferred from homology"/>
<feature type="coiled-coil region" evidence="19">
    <location>
        <begin position="368"/>
        <end position="402"/>
    </location>
</feature>
<dbReference type="InterPro" id="IPR025604">
    <property type="entry name" value="End3"/>
</dbReference>
<keyword evidence="15" id="KW-0009">Actin-binding</keyword>
<dbReference type="PROSITE" id="PS00018">
    <property type="entry name" value="EF_HAND_1"/>
    <property type="match status" value="1"/>
</dbReference>
<keyword evidence="6" id="KW-1003">Cell membrane</keyword>
<dbReference type="GO" id="GO:0007015">
    <property type="term" value="P:actin filament organization"/>
    <property type="evidence" value="ECO:0007669"/>
    <property type="project" value="InterPro"/>
</dbReference>
<evidence type="ECO:0000313" key="22">
    <source>
        <dbReference type="EMBL" id="KAF2127724.1"/>
    </source>
</evidence>
<evidence type="ECO:0000256" key="15">
    <source>
        <dbReference type="ARBA" id="ARBA00023203"/>
    </source>
</evidence>
<comment type="similarity">
    <text evidence="4">Belongs to the END3 family.</text>
</comment>
<keyword evidence="16" id="KW-0206">Cytoskeleton</keyword>
<evidence type="ECO:0000259" key="20">
    <source>
        <dbReference type="PROSITE" id="PS50031"/>
    </source>
</evidence>
<keyword evidence="10" id="KW-0677">Repeat</keyword>
<feature type="domain" description="EF-hand" evidence="21">
    <location>
        <begin position="42"/>
        <end position="77"/>
    </location>
</feature>
<evidence type="ECO:0000256" key="3">
    <source>
        <dbReference type="ARBA" id="ARBA00004413"/>
    </source>
</evidence>
<dbReference type="GeneID" id="54406466"/>
<dbReference type="GO" id="GO:0016197">
    <property type="term" value="P:endosomal transport"/>
    <property type="evidence" value="ECO:0007669"/>
    <property type="project" value="TreeGrafter"/>
</dbReference>
<evidence type="ECO:0000256" key="13">
    <source>
        <dbReference type="ARBA" id="ARBA00023054"/>
    </source>
</evidence>
<dbReference type="SMART" id="SM00027">
    <property type="entry name" value="EH"/>
    <property type="match status" value="2"/>
</dbReference>
<evidence type="ECO:0000256" key="14">
    <source>
        <dbReference type="ARBA" id="ARBA00023136"/>
    </source>
</evidence>
<comment type="subunit">
    <text evidence="5">Component of the PAN1 actin cytoskeleton-regulatory complex.</text>
</comment>
<dbReference type="RefSeq" id="XP_033522113.1">
    <property type="nucleotide sequence ID" value="XM_033666034.1"/>
</dbReference>
<dbReference type="Pfam" id="PF12763">
    <property type="entry name" value="EH"/>
    <property type="match status" value="1"/>
</dbReference>
<evidence type="ECO:0000256" key="16">
    <source>
        <dbReference type="ARBA" id="ARBA00023212"/>
    </source>
</evidence>
<evidence type="ECO:0000256" key="5">
    <source>
        <dbReference type="ARBA" id="ARBA00011159"/>
    </source>
</evidence>
<organism evidence="22 23">
    <name type="scientific">Dothidotthia symphoricarpi CBS 119687</name>
    <dbReference type="NCBI Taxonomy" id="1392245"/>
    <lineage>
        <taxon>Eukaryota</taxon>
        <taxon>Fungi</taxon>
        <taxon>Dikarya</taxon>
        <taxon>Ascomycota</taxon>
        <taxon>Pezizomycotina</taxon>
        <taxon>Dothideomycetes</taxon>
        <taxon>Pleosporomycetidae</taxon>
        <taxon>Pleosporales</taxon>
        <taxon>Dothidotthiaceae</taxon>
        <taxon>Dothidotthia</taxon>
    </lineage>
</organism>
<comment type="function">
    <text evidence="17">Component of the PAN1 actin cytoskeleton-regulatory complex required for the internalization of endosomes during actin-coupled endocytosis. The complex links the site of endocytosis to the cell membrane-associated actin cytoskeleton. Mediates uptake of external molecules and vacuolar degradation of plasma membrane proteins. Plays a role in the proper organization of the cell membrane-associated actin cytoskeleton and promotes its destabilization.</text>
</comment>
<accession>A0A6A6A9E1</accession>
<keyword evidence="13 19" id="KW-0175">Coiled coil</keyword>
<evidence type="ECO:0000256" key="1">
    <source>
        <dbReference type="ARBA" id="ARBA00004125"/>
    </source>
</evidence>
<evidence type="ECO:0000256" key="10">
    <source>
        <dbReference type="ARBA" id="ARBA00022737"/>
    </source>
</evidence>
<keyword evidence="11" id="KW-0967">Endosome</keyword>
<evidence type="ECO:0000256" key="6">
    <source>
        <dbReference type="ARBA" id="ARBA00022475"/>
    </source>
</evidence>
<evidence type="ECO:0000313" key="23">
    <source>
        <dbReference type="Proteomes" id="UP000799771"/>
    </source>
</evidence>
<sequence length="403" mass="45195">MPPNRIEQDEIEKYWEIFTSLSGGGTHLDGAQAAPVLKNSHLRDDQLERVWDLADVDGDGKLDFEEFCVAMRIIFDLINGISADVPKTLPDWLVPESKAHLVQATRALSGSQPSFAPLDDDEDDTPGLRDGFDWYMSPGDKSKYEEIYTANRDSHGNIAFDALSGLFDSLDSVPDSDVRFAWNLVNPKARESVGKDACLAFLHVLNQRSEGFRVPRSVPPSLRASFEKAHIDYDIEGSGNKRWAERGDETTTTGRKAKFGDAYLTRLGVGDRAANYGARAKGTDFGGRTTEDWEEVRLKKQLKDLETKMADVEKEALNRRHGRSKDSKPALVKRELEMLLDYKRSTLKELDNDEGGAVKGLGGIREEIETVREQVEGLQSHLERRKEALDELRRAVDEEKAGR</sequence>
<dbReference type="GO" id="GO:0003779">
    <property type="term" value="F:actin binding"/>
    <property type="evidence" value="ECO:0007669"/>
    <property type="project" value="UniProtKB-KW"/>
</dbReference>
<keyword evidence="12" id="KW-0106">Calcium</keyword>
<dbReference type="Proteomes" id="UP000799771">
    <property type="component" value="Unassembled WGS sequence"/>
</dbReference>
<comment type="subcellular location">
    <subcellularLocation>
        <location evidence="3">Cell membrane</location>
        <topology evidence="3">Peripheral membrane protein</topology>
        <orientation evidence="3">Cytoplasmic side</orientation>
    </subcellularLocation>
    <subcellularLocation>
        <location evidence="2">Cytoplasm</location>
        <location evidence="2">Cytoskeleton</location>
        <location evidence="2">Actin patch</location>
    </subcellularLocation>
    <subcellularLocation>
        <location evidence="1">Endosome membrane</location>
        <topology evidence="1">Peripheral membrane protein</topology>
        <orientation evidence="1">Cytoplasmic side</orientation>
    </subcellularLocation>
</comment>
<evidence type="ECO:0000256" key="4">
    <source>
        <dbReference type="ARBA" id="ARBA00009909"/>
    </source>
</evidence>
<feature type="domain" description="EH" evidence="20">
    <location>
        <begin position="140"/>
        <end position="229"/>
    </location>
</feature>
<feature type="domain" description="EH" evidence="20">
    <location>
        <begin position="10"/>
        <end position="100"/>
    </location>
</feature>
<dbReference type="PROSITE" id="PS50222">
    <property type="entry name" value="EF_HAND_2"/>
    <property type="match status" value="1"/>
</dbReference>
<keyword evidence="14" id="KW-0472">Membrane</keyword>
<keyword evidence="9" id="KW-0479">Metal-binding</keyword>
<dbReference type="EMBL" id="ML977510">
    <property type="protein sequence ID" value="KAF2127724.1"/>
    <property type="molecule type" value="Genomic_DNA"/>
</dbReference>
<dbReference type="InterPro" id="IPR000261">
    <property type="entry name" value="EH_dom"/>
</dbReference>
<dbReference type="SUPFAM" id="SSF47473">
    <property type="entry name" value="EF-hand"/>
    <property type="match status" value="2"/>
</dbReference>
<reference evidence="22" key="1">
    <citation type="journal article" date="2020" name="Stud. Mycol.">
        <title>101 Dothideomycetes genomes: a test case for predicting lifestyles and emergence of pathogens.</title>
        <authorList>
            <person name="Haridas S."/>
            <person name="Albert R."/>
            <person name="Binder M."/>
            <person name="Bloem J."/>
            <person name="Labutti K."/>
            <person name="Salamov A."/>
            <person name="Andreopoulos B."/>
            <person name="Baker S."/>
            <person name="Barry K."/>
            <person name="Bills G."/>
            <person name="Bluhm B."/>
            <person name="Cannon C."/>
            <person name="Castanera R."/>
            <person name="Culley D."/>
            <person name="Daum C."/>
            <person name="Ezra D."/>
            <person name="Gonzalez J."/>
            <person name="Henrissat B."/>
            <person name="Kuo A."/>
            <person name="Liang C."/>
            <person name="Lipzen A."/>
            <person name="Lutzoni F."/>
            <person name="Magnuson J."/>
            <person name="Mondo S."/>
            <person name="Nolan M."/>
            <person name="Ohm R."/>
            <person name="Pangilinan J."/>
            <person name="Park H.-J."/>
            <person name="Ramirez L."/>
            <person name="Alfaro M."/>
            <person name="Sun H."/>
            <person name="Tritt A."/>
            <person name="Yoshinaga Y."/>
            <person name="Zwiers L.-H."/>
            <person name="Turgeon B."/>
            <person name="Goodwin S."/>
            <person name="Spatafora J."/>
            <person name="Crous P."/>
            <person name="Grigoriev I."/>
        </authorList>
    </citation>
    <scope>NUCLEOTIDE SEQUENCE</scope>
    <source>
        <strain evidence="22">CBS 119687</strain>
    </source>
</reference>
<dbReference type="PROSITE" id="PS50031">
    <property type="entry name" value="EH"/>
    <property type="match status" value="2"/>
</dbReference>
<evidence type="ECO:0000256" key="12">
    <source>
        <dbReference type="ARBA" id="ARBA00022837"/>
    </source>
</evidence>
<keyword evidence="23" id="KW-1185">Reference proteome</keyword>
<dbReference type="PANTHER" id="PTHR11216">
    <property type="entry name" value="EH DOMAIN"/>
    <property type="match status" value="1"/>
</dbReference>
<evidence type="ECO:0000256" key="2">
    <source>
        <dbReference type="ARBA" id="ARBA00004134"/>
    </source>
</evidence>
<protein>
    <recommendedName>
        <fullName evidence="18">Endocytosis protein 3</fullName>
    </recommendedName>
</protein>
<dbReference type="GO" id="GO:0030479">
    <property type="term" value="C:actin cortical patch"/>
    <property type="evidence" value="ECO:0007669"/>
    <property type="project" value="UniProtKB-SubCell"/>
</dbReference>
<dbReference type="AlphaFoldDB" id="A0A6A6A9E1"/>
<dbReference type="GO" id="GO:0005509">
    <property type="term" value="F:calcium ion binding"/>
    <property type="evidence" value="ECO:0007669"/>
    <property type="project" value="InterPro"/>
</dbReference>
<evidence type="ECO:0000256" key="19">
    <source>
        <dbReference type="SAM" id="Coils"/>
    </source>
</evidence>
<dbReference type="InterPro" id="IPR011992">
    <property type="entry name" value="EF-hand-dom_pair"/>
</dbReference>
<dbReference type="Pfam" id="PF12761">
    <property type="entry name" value="End3"/>
    <property type="match status" value="1"/>
</dbReference>
<evidence type="ECO:0000256" key="11">
    <source>
        <dbReference type="ARBA" id="ARBA00022753"/>
    </source>
</evidence>
<dbReference type="GO" id="GO:0010008">
    <property type="term" value="C:endosome membrane"/>
    <property type="evidence" value="ECO:0007669"/>
    <property type="project" value="UniProtKB-SubCell"/>
</dbReference>
<dbReference type="FunFam" id="1.10.238.10:FF:000339">
    <property type="entry name" value="Actin cytoskeleton-regulatory complex protein END3"/>
    <property type="match status" value="1"/>
</dbReference>
<dbReference type="GO" id="GO:0006897">
    <property type="term" value="P:endocytosis"/>
    <property type="evidence" value="ECO:0007669"/>
    <property type="project" value="UniProtKB-KW"/>
</dbReference>
<dbReference type="InterPro" id="IPR018247">
    <property type="entry name" value="EF_Hand_1_Ca_BS"/>
</dbReference>
<keyword evidence="8" id="KW-0254">Endocytosis</keyword>
<dbReference type="SMART" id="SM00054">
    <property type="entry name" value="EFh"/>
    <property type="match status" value="1"/>
</dbReference>
<dbReference type="CDD" id="cd00052">
    <property type="entry name" value="EH"/>
    <property type="match status" value="1"/>
</dbReference>
<dbReference type="Gene3D" id="1.10.238.10">
    <property type="entry name" value="EF-hand"/>
    <property type="match status" value="2"/>
</dbReference>
<dbReference type="GO" id="GO:0005886">
    <property type="term" value="C:plasma membrane"/>
    <property type="evidence" value="ECO:0007669"/>
    <property type="project" value="UniProtKB-SubCell"/>
</dbReference>